<dbReference type="PRINTS" id="PR00419">
    <property type="entry name" value="ADXRDTASE"/>
</dbReference>
<dbReference type="PANTHER" id="PTHR48467:SF1">
    <property type="entry name" value="GLUTAMATE SYNTHASE 1 [NADH], CHLOROPLASTIC-LIKE"/>
    <property type="match status" value="1"/>
</dbReference>
<dbReference type="PROSITE" id="PS00198">
    <property type="entry name" value="4FE4S_FER_1"/>
    <property type="match status" value="1"/>
</dbReference>
<dbReference type="Gene3D" id="3.40.50.720">
    <property type="entry name" value="NAD(P)-binding Rossmann-like Domain"/>
    <property type="match status" value="1"/>
</dbReference>
<reference evidence="15 16" key="1">
    <citation type="submission" date="2019-05" db="EMBL/GenBank/DDBJ databases">
        <authorList>
            <person name="Lee S.D."/>
        </authorList>
    </citation>
    <scope>NUCLEOTIDE SEQUENCE [LARGE SCALE GENOMIC DNA]</scope>
    <source>
        <strain evidence="15 16">YC2-7</strain>
    </source>
</reference>
<evidence type="ECO:0000256" key="10">
    <source>
        <dbReference type="ARBA" id="ARBA00023014"/>
    </source>
</evidence>
<keyword evidence="6 12" id="KW-0274">FAD</keyword>
<dbReference type="Gene3D" id="3.30.70.20">
    <property type="match status" value="1"/>
</dbReference>
<dbReference type="InterPro" id="IPR017900">
    <property type="entry name" value="4Fe4S_Fe_S_CS"/>
</dbReference>
<dbReference type="InterPro" id="IPR021163">
    <property type="entry name" value="Ferredox_Rdtase_adrenod"/>
</dbReference>
<evidence type="ECO:0000313" key="15">
    <source>
        <dbReference type="EMBL" id="NMN99358.1"/>
    </source>
</evidence>
<dbReference type="Gene3D" id="3.50.50.60">
    <property type="entry name" value="FAD/NAD(P)-binding domain"/>
    <property type="match status" value="1"/>
</dbReference>
<gene>
    <name evidence="15" type="ORF">FGL95_30510</name>
</gene>
<evidence type="ECO:0000256" key="7">
    <source>
        <dbReference type="ARBA" id="ARBA00022857"/>
    </source>
</evidence>
<evidence type="ECO:0000313" key="16">
    <source>
        <dbReference type="Proteomes" id="UP000535543"/>
    </source>
</evidence>
<evidence type="ECO:0000256" key="2">
    <source>
        <dbReference type="ARBA" id="ARBA00008312"/>
    </source>
</evidence>
<evidence type="ECO:0000256" key="6">
    <source>
        <dbReference type="ARBA" id="ARBA00022827"/>
    </source>
</evidence>
<dbReference type="SUPFAM" id="SSF51971">
    <property type="entry name" value="Nucleotide-binding domain"/>
    <property type="match status" value="2"/>
</dbReference>
<dbReference type="PROSITE" id="PS51379">
    <property type="entry name" value="4FE4S_FER_2"/>
    <property type="match status" value="2"/>
</dbReference>
<comment type="similarity">
    <text evidence="2">Belongs to the ferredoxin--NADP reductase type 1 family.</text>
</comment>
<dbReference type="EMBL" id="VCQU01000017">
    <property type="protein sequence ID" value="NMN99358.1"/>
    <property type="molecule type" value="Genomic_DNA"/>
</dbReference>
<evidence type="ECO:0000259" key="14">
    <source>
        <dbReference type="PROSITE" id="PS51379"/>
    </source>
</evidence>
<dbReference type="Proteomes" id="UP000535543">
    <property type="component" value="Unassembled WGS sequence"/>
</dbReference>
<keyword evidence="16" id="KW-1185">Reference proteome</keyword>
<evidence type="ECO:0000256" key="13">
    <source>
        <dbReference type="PIRSR" id="PIRSR000362-2"/>
    </source>
</evidence>
<keyword evidence="10" id="KW-0411">Iron-sulfur</keyword>
<feature type="binding site" evidence="12">
    <location>
        <begin position="467"/>
        <end position="469"/>
    </location>
    <ligand>
        <name>FAD</name>
        <dbReference type="ChEBI" id="CHEBI:57692"/>
    </ligand>
</feature>
<evidence type="ECO:0000256" key="4">
    <source>
        <dbReference type="ARBA" id="ARBA00022630"/>
    </source>
</evidence>
<dbReference type="Pfam" id="PF00037">
    <property type="entry name" value="Fer4"/>
    <property type="match status" value="1"/>
</dbReference>
<dbReference type="AlphaFoldDB" id="A0A848KN35"/>
<dbReference type="InterPro" id="IPR036188">
    <property type="entry name" value="FAD/NAD-bd_sf"/>
</dbReference>
<feature type="binding site" evidence="13">
    <location>
        <begin position="252"/>
        <end position="255"/>
    </location>
    <ligand>
        <name>NADP(+)</name>
        <dbReference type="ChEBI" id="CHEBI:58349"/>
    </ligand>
</feature>
<evidence type="ECO:0000256" key="3">
    <source>
        <dbReference type="ARBA" id="ARBA00013223"/>
    </source>
</evidence>
<accession>A0A848KN35</accession>
<keyword evidence="5" id="KW-0479">Metal-binding</keyword>
<evidence type="ECO:0000256" key="12">
    <source>
        <dbReference type="PIRSR" id="PIRSR000362-1"/>
    </source>
</evidence>
<dbReference type="Pfam" id="PF07992">
    <property type="entry name" value="Pyr_redox_2"/>
    <property type="match status" value="1"/>
</dbReference>
<dbReference type="InterPro" id="IPR023753">
    <property type="entry name" value="FAD/NAD-binding_dom"/>
</dbReference>
<feature type="binding site" evidence="13">
    <location>
        <position position="467"/>
    </location>
    <ligand>
        <name>NADP(+)</name>
        <dbReference type="ChEBI" id="CHEBI:58349"/>
    </ligand>
</feature>
<dbReference type="RefSeq" id="WP_169594562.1">
    <property type="nucleotide sequence ID" value="NZ_VCQU01000017.1"/>
</dbReference>
<feature type="binding site" evidence="12">
    <location>
        <position position="460"/>
    </location>
    <ligand>
        <name>FAD</name>
        <dbReference type="ChEBI" id="CHEBI:57692"/>
    </ligand>
</feature>
<feature type="binding site" evidence="13">
    <location>
        <position position="308"/>
    </location>
    <ligand>
        <name>NADP(+)</name>
        <dbReference type="ChEBI" id="CHEBI:58349"/>
    </ligand>
</feature>
<evidence type="ECO:0000256" key="11">
    <source>
        <dbReference type="ARBA" id="ARBA00047776"/>
    </source>
</evidence>
<dbReference type="PANTHER" id="PTHR48467">
    <property type="entry name" value="GLUTAMATE SYNTHASE 1 [NADH], CHLOROPLASTIC-LIKE"/>
    <property type="match status" value="1"/>
</dbReference>
<feature type="binding site" evidence="12">
    <location>
        <position position="181"/>
    </location>
    <ligand>
        <name>FAD</name>
        <dbReference type="ChEBI" id="CHEBI:57692"/>
    </ligand>
</feature>
<dbReference type="GO" id="GO:0004324">
    <property type="term" value="F:ferredoxin-NADP+ reductase activity"/>
    <property type="evidence" value="ECO:0007669"/>
    <property type="project" value="UniProtKB-EC"/>
</dbReference>
<feature type="domain" description="4Fe-4S ferredoxin-type" evidence="14">
    <location>
        <begin position="37"/>
        <end position="66"/>
    </location>
</feature>
<feature type="domain" description="4Fe-4S ferredoxin-type" evidence="14">
    <location>
        <begin position="1"/>
        <end position="29"/>
    </location>
</feature>
<evidence type="ECO:0000256" key="8">
    <source>
        <dbReference type="ARBA" id="ARBA00023002"/>
    </source>
</evidence>
<dbReference type="InterPro" id="IPR055275">
    <property type="entry name" value="Ferredox_Rdtase"/>
</dbReference>
<dbReference type="EC" id="1.18.1.2" evidence="3"/>
<comment type="catalytic activity">
    <reaction evidence="11">
        <text>2 reduced [2Fe-2S]-[ferredoxin] + NADP(+) + H(+) = 2 oxidized [2Fe-2S]-[ferredoxin] + NADPH</text>
        <dbReference type="Rhea" id="RHEA:20125"/>
        <dbReference type="Rhea" id="RHEA-COMP:10000"/>
        <dbReference type="Rhea" id="RHEA-COMP:10001"/>
        <dbReference type="ChEBI" id="CHEBI:15378"/>
        <dbReference type="ChEBI" id="CHEBI:33737"/>
        <dbReference type="ChEBI" id="CHEBI:33738"/>
        <dbReference type="ChEBI" id="CHEBI:57783"/>
        <dbReference type="ChEBI" id="CHEBI:58349"/>
        <dbReference type="EC" id="1.18.1.2"/>
    </reaction>
</comment>
<reference evidence="15 16" key="2">
    <citation type="submission" date="2020-06" db="EMBL/GenBank/DDBJ databases">
        <title>Antribacter stalactiti gen. nov., sp. nov., a new member of the family Nacardiaceae isolated from a cave.</title>
        <authorList>
            <person name="Kim I.S."/>
        </authorList>
    </citation>
    <scope>NUCLEOTIDE SEQUENCE [LARGE SCALE GENOMIC DNA]</scope>
    <source>
        <strain evidence="15 16">YC2-7</strain>
    </source>
</reference>
<keyword evidence="4" id="KW-0285">Flavoprotein</keyword>
<evidence type="ECO:0000256" key="1">
    <source>
        <dbReference type="ARBA" id="ARBA00001974"/>
    </source>
</evidence>
<protein>
    <recommendedName>
        <fullName evidence="3">ferredoxin--NADP(+) reductase</fullName>
        <ecNumber evidence="3">1.18.1.2</ecNumber>
    </recommendedName>
</protein>
<name>A0A848KN35_9NOCA</name>
<feature type="binding site" evidence="12">
    <location>
        <position position="117"/>
    </location>
    <ligand>
        <name>FAD</name>
        <dbReference type="ChEBI" id="CHEBI:57692"/>
    </ligand>
</feature>
<feature type="binding site" evidence="12">
    <location>
        <position position="145"/>
    </location>
    <ligand>
        <name>FAD</name>
        <dbReference type="ChEBI" id="CHEBI:57692"/>
    </ligand>
</feature>
<evidence type="ECO:0000256" key="5">
    <source>
        <dbReference type="ARBA" id="ARBA00022723"/>
    </source>
</evidence>
<evidence type="ECO:0000256" key="9">
    <source>
        <dbReference type="ARBA" id="ARBA00023004"/>
    </source>
</evidence>
<proteinExistence type="inferred from homology"/>
<organism evidence="15 16">
    <name type="scientific">Antrihabitans stalactiti</name>
    <dbReference type="NCBI Taxonomy" id="2584121"/>
    <lineage>
        <taxon>Bacteria</taxon>
        <taxon>Bacillati</taxon>
        <taxon>Actinomycetota</taxon>
        <taxon>Actinomycetes</taxon>
        <taxon>Mycobacteriales</taxon>
        <taxon>Nocardiaceae</taxon>
        <taxon>Antrihabitans</taxon>
    </lineage>
</organism>
<keyword evidence="7 13" id="KW-0521">NADP</keyword>
<dbReference type="SUPFAM" id="SSF54862">
    <property type="entry name" value="4Fe-4S ferredoxins"/>
    <property type="match status" value="1"/>
</dbReference>
<keyword evidence="8" id="KW-0560">Oxidoreductase</keyword>
<comment type="caution">
    <text evidence="15">The sequence shown here is derived from an EMBL/GenBank/DDBJ whole genome shotgun (WGS) entry which is preliminary data.</text>
</comment>
<dbReference type="PIRSF" id="PIRSF000362">
    <property type="entry name" value="FNR"/>
    <property type="match status" value="1"/>
</dbReference>
<feature type="binding site" evidence="13">
    <location>
        <begin position="296"/>
        <end position="297"/>
    </location>
    <ligand>
        <name>NADP(+)</name>
        <dbReference type="ChEBI" id="CHEBI:58349"/>
    </ligand>
</feature>
<comment type="cofactor">
    <cofactor evidence="1 12">
        <name>FAD</name>
        <dbReference type="ChEBI" id="CHEBI:57692"/>
    </cofactor>
</comment>
<keyword evidence="9" id="KW-0408">Iron</keyword>
<sequence length="552" mass="60110">MAYVITQRCCNDASCISECPVDCIRPTPEQREFANTEMLYIDPDTCIDCGACVDACPVDAIFSEDELSAPLARFKDINAAWFDRHPLESDLSPLKVPPRPAKELGTLRVAIVGAGPAACYAAEALLKRADVEVEMFDKLPTPFGLVRAGVAPDHPGTKGVTAMFESAFKREAFQYYLNVEVGKHISHDELLAHHHAVIYAVGASSDRRLEIPGEDLPGSHAATEFVAWYNGHPSYADRTFDLSGERAVIIGNGNVALDVARVLTLGPDALKKTDIADHALEALRNSNIREVVLLGRRGPAQAAYTSPEFLALGYLPDIDVVIDPDDLVLDPASQAEVDSADAEPSLRMKVQLAGEYAARPVDPSKKRIVFRYLASPVEVIGSDKVEGLKIVRNELVDGSAVATDQTETIDTGLVIRSVGYRGVAIEGLPFDDRRGVVPNENGRVIDEAGVPVEGVFVSGWIKRGPRGVIGTNKTDADETVDLILQDFQAMKLEKPAHDRNALKQLLDERQADLIDRTGWRKIDQAERQRGKAGGRPRVKFTAVDEMVAVTKD</sequence>
<dbReference type="GO" id="GO:0046872">
    <property type="term" value="F:metal ion binding"/>
    <property type="evidence" value="ECO:0007669"/>
    <property type="project" value="UniProtKB-KW"/>
</dbReference>
<dbReference type="InterPro" id="IPR017896">
    <property type="entry name" value="4Fe4S_Fe-S-bd"/>
</dbReference>
<dbReference type="GO" id="GO:0051536">
    <property type="term" value="F:iron-sulfur cluster binding"/>
    <property type="evidence" value="ECO:0007669"/>
    <property type="project" value="UniProtKB-KW"/>
</dbReference>